<dbReference type="GO" id="GO:0030288">
    <property type="term" value="C:outer membrane-bounded periplasmic space"/>
    <property type="evidence" value="ECO:0007669"/>
    <property type="project" value="InterPro"/>
</dbReference>
<feature type="signal peptide" evidence="2">
    <location>
        <begin position="1"/>
        <end position="19"/>
    </location>
</feature>
<evidence type="ECO:0000313" key="3">
    <source>
        <dbReference type="EMBL" id="SCM76561.1"/>
    </source>
</evidence>
<dbReference type="GO" id="GO:0030246">
    <property type="term" value="F:carbohydrate binding"/>
    <property type="evidence" value="ECO:0007669"/>
    <property type="project" value="TreeGrafter"/>
</dbReference>
<evidence type="ECO:0000256" key="2">
    <source>
        <dbReference type="SAM" id="SignalP"/>
    </source>
</evidence>
<keyword evidence="1 2" id="KW-0732">Signal</keyword>
<proteinExistence type="predicted"/>
<sequence length="328" mass="36362">MKFVTAILASACLAASLSAAEALELRFAYAQNATPTKEAMAKFGEILKEKTNGEITVAYFPDSQLGGERELVEMVQGGLLDMTKVSGGLLESFSPVYGVYSMPYLFDSEEHFYRAMDDAKIMDPIYKSTEARGMVGITYYNSGARSFYTAKKPIEKVADLKGLKIRVLQSPTLIRMVQLLGAAPIAMSQDEVYTSLQQGVLDGAENNEFALTVARHAEVAKNYTYDVHTRIPDIMLISTATLARLTPDQQKAVYDAAKESTEFHKQLWGAAVDEARKESEEKFGVKFIYPDVSEFQKAVEPMYEDLKKNADQYPAFEAIRAVADKKAN</sequence>
<dbReference type="PIRSF" id="PIRSF006470">
    <property type="entry name" value="DctB"/>
    <property type="match status" value="1"/>
</dbReference>
<protein>
    <submittedName>
        <fullName evidence="3">Uncharacterized protein</fullName>
    </submittedName>
</protein>
<dbReference type="InterPro" id="IPR018389">
    <property type="entry name" value="DctP_fam"/>
</dbReference>
<dbReference type="Gene3D" id="3.40.190.170">
    <property type="entry name" value="Bacterial extracellular solute-binding protein, family 7"/>
    <property type="match status" value="1"/>
</dbReference>
<reference evidence="3" key="1">
    <citation type="submission" date="2016-08" db="EMBL/GenBank/DDBJ databases">
        <authorList>
            <person name="Seilhamer J.J."/>
        </authorList>
    </citation>
    <scope>NUCLEOTIDE SEQUENCE</scope>
    <source>
        <strain evidence="3">86</strain>
    </source>
</reference>
<dbReference type="PANTHER" id="PTHR33376">
    <property type="match status" value="1"/>
</dbReference>
<evidence type="ECO:0000256" key="1">
    <source>
        <dbReference type="ARBA" id="ARBA00022729"/>
    </source>
</evidence>
<dbReference type="NCBIfam" id="TIGR00787">
    <property type="entry name" value="dctP"/>
    <property type="match status" value="1"/>
</dbReference>
<dbReference type="GO" id="GO:0055085">
    <property type="term" value="P:transmembrane transport"/>
    <property type="evidence" value="ECO:0007669"/>
    <property type="project" value="InterPro"/>
</dbReference>
<dbReference type="NCBIfam" id="NF037995">
    <property type="entry name" value="TRAP_S1"/>
    <property type="match status" value="1"/>
</dbReference>
<dbReference type="CDD" id="cd13671">
    <property type="entry name" value="PBP2_TRAP_SBP_like_3"/>
    <property type="match status" value="1"/>
</dbReference>
<dbReference type="EMBL" id="FMJD01000008">
    <property type="protein sequence ID" value="SCM76561.1"/>
    <property type="molecule type" value="Genomic_DNA"/>
</dbReference>
<dbReference type="SUPFAM" id="SSF53850">
    <property type="entry name" value="Periplasmic binding protein-like II"/>
    <property type="match status" value="1"/>
</dbReference>
<dbReference type="InterPro" id="IPR004682">
    <property type="entry name" value="TRAP_DctP"/>
</dbReference>
<dbReference type="AlphaFoldDB" id="A0A212LG79"/>
<dbReference type="Pfam" id="PF03480">
    <property type="entry name" value="DctP"/>
    <property type="match status" value="1"/>
</dbReference>
<dbReference type="RefSeq" id="WP_288196705.1">
    <property type="nucleotide sequence ID" value="NZ_LT608334.1"/>
</dbReference>
<name>A0A212LG79_9HYPH</name>
<gene>
    <name evidence="3" type="ORF">KL86PLE_40366</name>
</gene>
<dbReference type="InterPro" id="IPR038404">
    <property type="entry name" value="TRAP_DctP_sf"/>
</dbReference>
<organism evidence="3">
    <name type="scientific">uncultured Pleomorphomonas sp</name>
    <dbReference type="NCBI Taxonomy" id="442121"/>
    <lineage>
        <taxon>Bacteria</taxon>
        <taxon>Pseudomonadati</taxon>
        <taxon>Pseudomonadota</taxon>
        <taxon>Alphaproteobacteria</taxon>
        <taxon>Hyphomicrobiales</taxon>
        <taxon>Pleomorphomonadaceae</taxon>
        <taxon>Pleomorphomonas</taxon>
        <taxon>environmental samples</taxon>
    </lineage>
</organism>
<accession>A0A212LG79</accession>
<dbReference type="PANTHER" id="PTHR33376:SF2">
    <property type="entry name" value="DICARBOXYLATE-BINDING PERIPLASMIC PROTEIN"/>
    <property type="match status" value="1"/>
</dbReference>
<feature type="chain" id="PRO_5013075328" evidence="2">
    <location>
        <begin position="20"/>
        <end position="328"/>
    </location>
</feature>